<feature type="region of interest" description="Disordered" evidence="1">
    <location>
        <begin position="194"/>
        <end position="222"/>
    </location>
</feature>
<dbReference type="AlphaFoldDB" id="A0A7I4YSS6"/>
<accession>A0A7I4YSS6</accession>
<evidence type="ECO:0000256" key="1">
    <source>
        <dbReference type="SAM" id="MobiDB-lite"/>
    </source>
</evidence>
<dbReference type="OrthoDB" id="5816980at2759"/>
<protein>
    <submittedName>
        <fullName evidence="3">WAPL domain-containing protein</fullName>
    </submittedName>
</protein>
<dbReference type="OMA" id="CEDIFRD"/>
<name>A0A7I4YSS6_HAECO</name>
<feature type="region of interest" description="Disordered" evidence="1">
    <location>
        <begin position="1"/>
        <end position="67"/>
    </location>
</feature>
<evidence type="ECO:0000313" key="3">
    <source>
        <dbReference type="WBParaSite" id="HCON_00130090-00001"/>
    </source>
</evidence>
<proteinExistence type="predicted"/>
<feature type="region of interest" description="Disordered" evidence="1">
    <location>
        <begin position="106"/>
        <end position="165"/>
    </location>
</feature>
<evidence type="ECO:0000313" key="2">
    <source>
        <dbReference type="Proteomes" id="UP000025227"/>
    </source>
</evidence>
<reference evidence="3" key="1">
    <citation type="submission" date="2020-12" db="UniProtKB">
        <authorList>
            <consortium name="WormBaseParasite"/>
        </authorList>
    </citation>
    <scope>IDENTIFICATION</scope>
    <source>
        <strain evidence="3">MHco3</strain>
    </source>
</reference>
<feature type="compositionally biased region" description="Basic and acidic residues" evidence="1">
    <location>
        <begin position="134"/>
        <end position="148"/>
    </location>
</feature>
<feature type="region of interest" description="Disordered" evidence="1">
    <location>
        <begin position="418"/>
        <end position="451"/>
    </location>
</feature>
<feature type="compositionally biased region" description="Basic and acidic residues" evidence="1">
    <location>
        <begin position="433"/>
        <end position="443"/>
    </location>
</feature>
<feature type="region of interest" description="Disordered" evidence="1">
    <location>
        <begin position="246"/>
        <end position="273"/>
    </location>
</feature>
<organism evidence="2 3">
    <name type="scientific">Haemonchus contortus</name>
    <name type="common">Barber pole worm</name>
    <dbReference type="NCBI Taxonomy" id="6289"/>
    <lineage>
        <taxon>Eukaryota</taxon>
        <taxon>Metazoa</taxon>
        <taxon>Ecdysozoa</taxon>
        <taxon>Nematoda</taxon>
        <taxon>Chromadorea</taxon>
        <taxon>Rhabditida</taxon>
        <taxon>Rhabditina</taxon>
        <taxon>Rhabditomorpha</taxon>
        <taxon>Strongyloidea</taxon>
        <taxon>Trichostrongylidae</taxon>
        <taxon>Haemonchus</taxon>
    </lineage>
</organism>
<sequence>MSKRTFIPKWNPYPKSRPISVKNRGRPRDDEIRSRRQAPVETKDSGEIRWYGDPSQTKPPPRISGGRVTQRVGLFRNAKQSQIVVNEISSAVRKKTNKQIGRLVAPDKDVPCSNGTYAEDSAFDDPYGPNETRCNSHNDDVDDHDAIRQKKREKSPNRLSCDNDYDFRQNNKRAVKSVANKHFHEETAWKHGYNAARAQSRSSKWRVRTEPNDSSDVDELNSSYEAASSPVRGNYHNQESKIAAIQKSSMRTPPPCGPSRYKAASSTEPRNMPSLSGVAARVLSALPTLYLRDDHHETYDSLALRLVGDCIKNRDLNQGSAPNVFRSFLDSTSRIVAEENPTQPDDDGCEDIFRDDSPTEKLFNQTVAEWNADKSLASPLRTKKDTTYASSMMTPSSMNSSINHLGGPPFSFDEKWEFSSPATEQDNFPFSRDSSRANSHDSDESVDVDVNQTFEWTIPPAKSDIFDLINDK</sequence>
<keyword evidence="2" id="KW-1185">Reference proteome</keyword>
<dbReference type="WBParaSite" id="HCON_00130090-00001">
    <property type="protein sequence ID" value="HCON_00130090-00001"/>
    <property type="gene ID" value="HCON_00130090"/>
</dbReference>
<dbReference type="Proteomes" id="UP000025227">
    <property type="component" value="Unplaced"/>
</dbReference>